<dbReference type="Proteomes" id="UP000076577">
    <property type="component" value="Unassembled WGS sequence"/>
</dbReference>
<protein>
    <submittedName>
        <fullName evidence="2">Uncharacterized protein</fullName>
    </submittedName>
</protein>
<gene>
    <name evidence="2" type="ORF">PsAD2_03996</name>
</gene>
<comment type="caution">
    <text evidence="2">The sequence shown here is derived from an EMBL/GenBank/DDBJ whole genome shotgun (WGS) entry which is preliminary data.</text>
</comment>
<feature type="transmembrane region" description="Helical" evidence="1">
    <location>
        <begin position="20"/>
        <end position="48"/>
    </location>
</feature>
<sequence length="101" mass="11853">MQVLKELLRTIISYGKWRTIFALILIAASLYYGWQWVWGALFLLWTVRAWRSQSVYVVETLTRGDNPFLFWITIILWATLSLYLILADLIMKLGGVPHVYS</sequence>
<reference evidence="2 3" key="1">
    <citation type="journal article" date="2016" name="Front. Microbiol.">
        <title>Comparative Genomic Analysis Reveals a Diverse Repertoire of Genes Involved in Prokaryote-Eukaryote Interactions within the Pseudovibrio Genus.</title>
        <authorList>
            <person name="Romano S."/>
            <person name="Fernandez-Guerra A."/>
            <person name="Reen F.J."/>
            <person name="Glockner F.O."/>
            <person name="Crowley S.P."/>
            <person name="O'Sullivan O."/>
            <person name="Cotter P.D."/>
            <person name="Adams C."/>
            <person name="Dobson A.D."/>
            <person name="O'Gara F."/>
        </authorList>
    </citation>
    <scope>NUCLEOTIDE SEQUENCE [LARGE SCALE GENOMIC DNA]</scope>
    <source>
        <strain evidence="2 3">Ad2</strain>
    </source>
</reference>
<evidence type="ECO:0000313" key="2">
    <source>
        <dbReference type="EMBL" id="KZL10641.1"/>
    </source>
</evidence>
<feature type="transmembrane region" description="Helical" evidence="1">
    <location>
        <begin position="68"/>
        <end position="86"/>
    </location>
</feature>
<evidence type="ECO:0000313" key="3">
    <source>
        <dbReference type="Proteomes" id="UP000076577"/>
    </source>
</evidence>
<keyword evidence="1" id="KW-0472">Membrane</keyword>
<dbReference type="EMBL" id="LMCB01000115">
    <property type="protein sequence ID" value="KZL10641.1"/>
    <property type="molecule type" value="Genomic_DNA"/>
</dbReference>
<evidence type="ECO:0000256" key="1">
    <source>
        <dbReference type="SAM" id="Phobius"/>
    </source>
</evidence>
<keyword evidence="3" id="KW-1185">Reference proteome</keyword>
<dbReference type="STRING" id="989403.SAMN05421798_1573"/>
<dbReference type="AlphaFoldDB" id="A0A165U7B7"/>
<keyword evidence="1" id="KW-0812">Transmembrane</keyword>
<dbReference type="RefSeq" id="WP_068009945.1">
    <property type="nucleotide sequence ID" value="NZ_FOFM01000057.1"/>
</dbReference>
<name>A0A165U7B7_9HYPH</name>
<dbReference type="PATRIC" id="fig|989403.3.peg.4362"/>
<accession>A0A165U7B7</accession>
<organism evidence="2 3">
    <name type="scientific">Pseudovibrio axinellae</name>
    <dbReference type="NCBI Taxonomy" id="989403"/>
    <lineage>
        <taxon>Bacteria</taxon>
        <taxon>Pseudomonadati</taxon>
        <taxon>Pseudomonadota</taxon>
        <taxon>Alphaproteobacteria</taxon>
        <taxon>Hyphomicrobiales</taxon>
        <taxon>Stappiaceae</taxon>
        <taxon>Pseudovibrio</taxon>
    </lineage>
</organism>
<keyword evidence="1" id="KW-1133">Transmembrane helix</keyword>
<proteinExistence type="predicted"/>
<dbReference type="OrthoDB" id="7869902at2"/>